<dbReference type="InterPro" id="IPR005117">
    <property type="entry name" value="NiRdtase/SiRdtase_haem-b_fer"/>
</dbReference>
<dbReference type="EMBL" id="FXUL01000026">
    <property type="protein sequence ID" value="SMP77195.1"/>
    <property type="molecule type" value="Genomic_DNA"/>
</dbReference>
<evidence type="ECO:0000256" key="4">
    <source>
        <dbReference type="ARBA" id="ARBA00022723"/>
    </source>
</evidence>
<reference evidence="10 11" key="1">
    <citation type="submission" date="2017-05" db="EMBL/GenBank/DDBJ databases">
        <authorList>
            <person name="Varghese N."/>
            <person name="Submissions S."/>
        </authorList>
    </citation>
    <scope>NUCLEOTIDE SEQUENCE [LARGE SCALE GENOMIC DNA]</scope>
    <source>
        <strain evidence="10 11">DSM 26001</strain>
    </source>
</reference>
<keyword evidence="4" id="KW-0479">Metal-binding</keyword>
<dbReference type="SUPFAM" id="SSF55124">
    <property type="entry name" value="Nitrite/Sulfite reductase N-terminal domain-like"/>
    <property type="match status" value="2"/>
</dbReference>
<evidence type="ECO:0000259" key="9">
    <source>
        <dbReference type="Pfam" id="PF03460"/>
    </source>
</evidence>
<dbReference type="Gene3D" id="3.30.413.10">
    <property type="entry name" value="Sulfite Reductase Hemoprotein, domain 1"/>
    <property type="match status" value="2"/>
</dbReference>
<evidence type="ECO:0000256" key="7">
    <source>
        <dbReference type="ARBA" id="ARBA00023014"/>
    </source>
</evidence>
<keyword evidence="11" id="KW-1185">Reference proteome</keyword>
<feature type="domain" description="Nitrite/Sulfite reductase ferredoxin-like" evidence="9">
    <location>
        <begin position="49"/>
        <end position="109"/>
    </location>
</feature>
<organism evidence="10 11">
    <name type="scientific">Noviherbaspirillum suwonense</name>
    <dbReference type="NCBI Taxonomy" id="1224511"/>
    <lineage>
        <taxon>Bacteria</taxon>
        <taxon>Pseudomonadati</taxon>
        <taxon>Pseudomonadota</taxon>
        <taxon>Betaproteobacteria</taxon>
        <taxon>Burkholderiales</taxon>
        <taxon>Oxalobacteraceae</taxon>
        <taxon>Noviherbaspirillum</taxon>
    </lineage>
</organism>
<keyword evidence="7" id="KW-0411">Iron-sulfur</keyword>
<evidence type="ECO:0000259" key="8">
    <source>
        <dbReference type="Pfam" id="PF01077"/>
    </source>
</evidence>
<dbReference type="Pfam" id="PF01077">
    <property type="entry name" value="NIR_SIR"/>
    <property type="match status" value="2"/>
</dbReference>
<name>A0ABY1QPG4_9BURK</name>
<dbReference type="Gene3D" id="3.90.480.10">
    <property type="entry name" value="Sulfite Reductase Hemoprotein,Domain 2"/>
    <property type="match status" value="1"/>
</dbReference>
<evidence type="ECO:0000256" key="3">
    <source>
        <dbReference type="ARBA" id="ARBA00022617"/>
    </source>
</evidence>
<proteinExistence type="inferred from homology"/>
<keyword evidence="3" id="KW-0349">Heme</keyword>
<feature type="domain" description="Nitrite/sulphite reductase 4Fe-4S" evidence="8">
    <location>
        <begin position="119"/>
        <end position="273"/>
    </location>
</feature>
<dbReference type="RefSeq" id="WP_283444884.1">
    <property type="nucleotide sequence ID" value="NZ_FXUL01000026.1"/>
</dbReference>
<comment type="similarity">
    <text evidence="1">Belongs to the nitrite and sulfite reductase 4Fe-4S domain family.</text>
</comment>
<comment type="caution">
    <text evidence="10">The sequence shown here is derived from an EMBL/GenBank/DDBJ whole genome shotgun (WGS) entry which is preliminary data.</text>
</comment>
<evidence type="ECO:0000256" key="5">
    <source>
        <dbReference type="ARBA" id="ARBA00023002"/>
    </source>
</evidence>
<evidence type="ECO:0000256" key="2">
    <source>
        <dbReference type="ARBA" id="ARBA00022485"/>
    </source>
</evidence>
<evidence type="ECO:0000313" key="10">
    <source>
        <dbReference type="EMBL" id="SMP77195.1"/>
    </source>
</evidence>
<dbReference type="PANTHER" id="PTHR32439:SF0">
    <property type="entry name" value="FERREDOXIN--NITRITE REDUCTASE, CHLOROPLASTIC"/>
    <property type="match status" value="1"/>
</dbReference>
<dbReference type="InterPro" id="IPR036136">
    <property type="entry name" value="Nit/Sulf_reduc_fer-like_dom_sf"/>
</dbReference>
<accession>A0ABY1QPG4</accession>
<sequence length="563" mass="63752">MYQYDEYDEMVVKERVAEFRDQVSRRLSGALSEEEFLPLRLQNGLYMQKHAYMLRVAIPYGVLSASQVRMLAHIARKYDRGYGHFTTRQNIQYNWIKLEEAPDILEELATVQMHAIQTSGNCVRNITTEQFAGVAADEILDPRPLAEILRQWSTFNPEFAFLPRKFKIAISSSAEDRAAVRMHDIGVYLYRNDKGERVLRVFAGGGLGRTPILNSQVCEDLPWEHLLTYIEAILRVYNRYGRRDNKYKARIKILVKALGVEAFAAEVDKEWRHLQDGPATLTEQEYARVARYFAQDRYEVLGAHDSMLEKHLAENKRFSQWVKRNVRPHKVSGYATVTLSTKPGAAMPPGDVTADQLEHIATWAEEFGFGEVRIAHEQNVILPDVRLRDLYSLWLRAVDQRLATANVGLLTDIIACPGGDYCSLANARSLPVAAAIAQRFDDLDFLCDLGDLSLNISGCINACGHHHMGNIGVLGVDKDGEEWYQVTIGGSQGNESALGRVIGRAFRAEEMPDVIARLVETYCQLRLEDEPFSDTLLRVSPEPFKANVYRQAAEPNESIPCPR</sequence>
<feature type="domain" description="Nitrite/sulphite reductase 4Fe-4S" evidence="8">
    <location>
        <begin position="454"/>
        <end position="549"/>
    </location>
</feature>
<keyword evidence="5" id="KW-0560">Oxidoreductase</keyword>
<dbReference type="InterPro" id="IPR051329">
    <property type="entry name" value="NIR_SIR_4Fe-4S"/>
</dbReference>
<evidence type="ECO:0000256" key="1">
    <source>
        <dbReference type="ARBA" id="ARBA00010429"/>
    </source>
</evidence>
<feature type="domain" description="Nitrite/Sulfite reductase ferredoxin-like" evidence="9">
    <location>
        <begin position="345"/>
        <end position="393"/>
    </location>
</feature>
<dbReference type="SUPFAM" id="SSF56014">
    <property type="entry name" value="Nitrite and sulphite reductase 4Fe-4S domain-like"/>
    <property type="match status" value="2"/>
</dbReference>
<dbReference type="Proteomes" id="UP001158049">
    <property type="component" value="Unassembled WGS sequence"/>
</dbReference>
<evidence type="ECO:0000313" key="11">
    <source>
        <dbReference type="Proteomes" id="UP001158049"/>
    </source>
</evidence>
<dbReference type="Pfam" id="PF03460">
    <property type="entry name" value="NIR_SIR_ferr"/>
    <property type="match status" value="2"/>
</dbReference>
<evidence type="ECO:0000256" key="6">
    <source>
        <dbReference type="ARBA" id="ARBA00023004"/>
    </source>
</evidence>
<dbReference type="PANTHER" id="PTHR32439">
    <property type="entry name" value="FERREDOXIN--NITRITE REDUCTASE, CHLOROPLASTIC"/>
    <property type="match status" value="1"/>
</dbReference>
<dbReference type="InterPro" id="IPR045854">
    <property type="entry name" value="NO2/SO3_Rdtase_4Fe4S_sf"/>
</dbReference>
<protein>
    <submittedName>
        <fullName evidence="10">Sulfite reductase (NADPH) beta subunit</fullName>
    </submittedName>
</protein>
<keyword evidence="2" id="KW-0004">4Fe-4S</keyword>
<keyword evidence="6" id="KW-0408">Iron</keyword>
<gene>
    <name evidence="10" type="ORF">SAMN06295970_12618</name>
</gene>
<dbReference type="InterPro" id="IPR006067">
    <property type="entry name" value="NO2/SO3_Rdtase_4Fe4S_dom"/>
</dbReference>